<keyword evidence="2" id="KW-1185">Reference proteome</keyword>
<reference evidence="1 2" key="1">
    <citation type="journal article" date="2019" name="Int. J. Syst. Evol. Microbiol.">
        <title>The Global Catalogue of Microorganisms (GCM) 10K type strain sequencing project: providing services to taxonomists for standard genome sequencing and annotation.</title>
        <authorList>
            <consortium name="The Broad Institute Genomics Platform"/>
            <consortium name="The Broad Institute Genome Sequencing Center for Infectious Disease"/>
            <person name="Wu L."/>
            <person name="Ma J."/>
        </authorList>
    </citation>
    <scope>NUCLEOTIDE SEQUENCE [LARGE SCALE GENOMIC DNA]</scope>
    <source>
        <strain evidence="1 2">JCM 10367</strain>
    </source>
</reference>
<accession>A0ABN1HX17</accession>
<dbReference type="Proteomes" id="UP001500724">
    <property type="component" value="Unassembled WGS sequence"/>
</dbReference>
<comment type="caution">
    <text evidence="1">The sequence shown here is derived from an EMBL/GenBank/DDBJ whole genome shotgun (WGS) entry which is preliminary data.</text>
</comment>
<evidence type="ECO:0000313" key="1">
    <source>
        <dbReference type="EMBL" id="GAA0671527.1"/>
    </source>
</evidence>
<organism evidence="1 2">
    <name type="scientific">Streptomyces thermocarboxydovorans</name>
    <dbReference type="NCBI Taxonomy" id="59298"/>
    <lineage>
        <taxon>Bacteria</taxon>
        <taxon>Bacillati</taxon>
        <taxon>Actinomycetota</taxon>
        <taxon>Actinomycetes</taxon>
        <taxon>Kitasatosporales</taxon>
        <taxon>Streptomycetaceae</taxon>
        <taxon>Streptomyces</taxon>
    </lineage>
</organism>
<sequence>MPIKVLGDAERKTSRDAVDYCQSHGPGCKKHRYPHPKIWGHKLDNGRWFMTPDESLDVELTFLAEQLEMLRGISRDDFLAQPCKVIQMPRAEYRKVYGKPSDEDLKRLEESLLAHRARTTPPAFEECE</sequence>
<evidence type="ECO:0000313" key="2">
    <source>
        <dbReference type="Proteomes" id="UP001500724"/>
    </source>
</evidence>
<protein>
    <submittedName>
        <fullName evidence="1">Uncharacterized protein</fullName>
    </submittedName>
</protein>
<dbReference type="EMBL" id="BAAAGU010000103">
    <property type="protein sequence ID" value="GAA0671527.1"/>
    <property type="molecule type" value="Genomic_DNA"/>
</dbReference>
<gene>
    <name evidence="1" type="ORF">GCM10009535_59060</name>
</gene>
<name>A0ABN1HX17_9ACTN</name>
<proteinExistence type="predicted"/>